<gene>
    <name evidence="1" type="ORF">G3572_08375</name>
</gene>
<proteinExistence type="predicted"/>
<reference evidence="1 2" key="1">
    <citation type="submission" date="2020-02" db="EMBL/GenBank/DDBJ databases">
        <title>Rhodobacter algicola sp. nov., isolated from microalga culture.</title>
        <authorList>
            <person name="Park C.-Y."/>
        </authorList>
    </citation>
    <scope>NUCLEOTIDE SEQUENCE [LARGE SCALE GENOMIC DNA]</scope>
    <source>
        <strain evidence="1 2">ETT8</strain>
    </source>
</reference>
<accession>A0A6B3RMZ0</accession>
<comment type="caution">
    <text evidence="1">The sequence shown here is derived from an EMBL/GenBank/DDBJ whole genome shotgun (WGS) entry which is preliminary data.</text>
</comment>
<keyword evidence="1" id="KW-0378">Hydrolase</keyword>
<dbReference type="RefSeq" id="WP_164610705.1">
    <property type="nucleotide sequence ID" value="NZ_JAAIKE010000002.1"/>
</dbReference>
<dbReference type="InterPro" id="IPR011227">
    <property type="entry name" value="UCP029730"/>
</dbReference>
<dbReference type="AlphaFoldDB" id="A0A6B3RMZ0"/>
<dbReference type="Gene3D" id="3.40.630.40">
    <property type="entry name" value="Zn-dependent exopeptidases"/>
    <property type="match status" value="1"/>
</dbReference>
<dbReference type="GO" id="GO:0016787">
    <property type="term" value="F:hydrolase activity"/>
    <property type="evidence" value="ECO:0007669"/>
    <property type="project" value="UniProtKB-KW"/>
</dbReference>
<dbReference type="EMBL" id="JAAIKE010000002">
    <property type="protein sequence ID" value="NEX46218.1"/>
    <property type="molecule type" value="Genomic_DNA"/>
</dbReference>
<name>A0A6B3RMZ0_9RHOB</name>
<sequence>MTERRPESRHEAFEILGAGRAGPWLVTCDHATNRVPDWLGGSLGIAPEDMARHIAYDVGARGLAIALGAALDSPVICSDFSRLVIDPNRGEDDPTLVMKLYDGTIIPANRHVGPAEVETRLERLYRPYHEALARLAEGRAILAIHSFTPCLKGRAPRPWHIGVLHSHLDERLSRAVIAGLEQVPDWCVGDNEPYAGHLPGDAIDRHALIPGRHNTLIEVRNDLIGTEAEQQDWAVRLAPILSAALAAVSAPA</sequence>
<evidence type="ECO:0000313" key="2">
    <source>
        <dbReference type="Proteomes" id="UP000481421"/>
    </source>
</evidence>
<dbReference type="Pfam" id="PF05013">
    <property type="entry name" value="FGase"/>
    <property type="match status" value="1"/>
</dbReference>
<dbReference type="InterPro" id="IPR007709">
    <property type="entry name" value="N-FG_amidohydro"/>
</dbReference>
<dbReference type="Proteomes" id="UP000481421">
    <property type="component" value="Unassembled WGS sequence"/>
</dbReference>
<dbReference type="PIRSF" id="PIRSF029730">
    <property type="entry name" value="UCP029730"/>
    <property type="match status" value="1"/>
</dbReference>
<keyword evidence="2" id="KW-1185">Reference proteome</keyword>
<evidence type="ECO:0000313" key="1">
    <source>
        <dbReference type="EMBL" id="NEX46218.1"/>
    </source>
</evidence>
<dbReference type="SUPFAM" id="SSF53187">
    <property type="entry name" value="Zn-dependent exopeptidases"/>
    <property type="match status" value="1"/>
</dbReference>
<organism evidence="1 2">
    <name type="scientific">Pseudotabrizicola algicola</name>
    <dbReference type="NCBI Taxonomy" id="2709381"/>
    <lineage>
        <taxon>Bacteria</taxon>
        <taxon>Pseudomonadati</taxon>
        <taxon>Pseudomonadota</taxon>
        <taxon>Alphaproteobacteria</taxon>
        <taxon>Rhodobacterales</taxon>
        <taxon>Paracoccaceae</taxon>
        <taxon>Pseudotabrizicola</taxon>
    </lineage>
</organism>
<protein>
    <submittedName>
        <fullName evidence="1">N-formylglutamate amidohydrolase</fullName>
    </submittedName>
</protein>